<dbReference type="PIRSF" id="PIRSF001092">
    <property type="entry name" value="Alpha-L-fucosidase"/>
    <property type="match status" value="1"/>
</dbReference>
<dbReference type="InterPro" id="IPR017853">
    <property type="entry name" value="GH"/>
</dbReference>
<dbReference type="Gene3D" id="2.60.40.1180">
    <property type="entry name" value="Golgi alpha-mannosidase II"/>
    <property type="match status" value="1"/>
</dbReference>
<dbReference type="Proteomes" id="UP000346198">
    <property type="component" value="Unassembled WGS sequence"/>
</dbReference>
<dbReference type="EC" id="3.2.1.51" evidence="3"/>
<dbReference type="GO" id="GO:0016139">
    <property type="term" value="P:glycoside catabolic process"/>
    <property type="evidence" value="ECO:0007669"/>
    <property type="project" value="TreeGrafter"/>
</dbReference>
<dbReference type="PRINTS" id="PR00741">
    <property type="entry name" value="GLHYDRLASE29"/>
</dbReference>
<proteinExistence type="inferred from homology"/>
<organism evidence="9 10">
    <name type="scientific">Pontiella sulfatireligans</name>
    <dbReference type="NCBI Taxonomy" id="2750658"/>
    <lineage>
        <taxon>Bacteria</taxon>
        <taxon>Pseudomonadati</taxon>
        <taxon>Kiritimatiellota</taxon>
        <taxon>Kiritimatiellia</taxon>
        <taxon>Kiritimatiellales</taxon>
        <taxon>Pontiellaceae</taxon>
        <taxon>Pontiella</taxon>
    </lineage>
</organism>
<dbReference type="Pfam" id="PF16757">
    <property type="entry name" value="Fucosidase_C"/>
    <property type="match status" value="1"/>
</dbReference>
<dbReference type="Pfam" id="PF01120">
    <property type="entry name" value="Alpha_L_fucos"/>
    <property type="match status" value="1"/>
</dbReference>
<comment type="similarity">
    <text evidence="2">Belongs to the glycosyl hydrolase 29 family.</text>
</comment>
<dbReference type="InterPro" id="IPR000933">
    <property type="entry name" value="Glyco_hydro_29"/>
</dbReference>
<dbReference type="SMART" id="SM00812">
    <property type="entry name" value="Alpha_L_fucos"/>
    <property type="match status" value="1"/>
</dbReference>
<keyword evidence="4" id="KW-0732">Signal</keyword>
<accession>A0A6C2UDD3</accession>
<evidence type="ECO:0000256" key="3">
    <source>
        <dbReference type="ARBA" id="ARBA00012662"/>
    </source>
</evidence>
<evidence type="ECO:0000256" key="1">
    <source>
        <dbReference type="ARBA" id="ARBA00004071"/>
    </source>
</evidence>
<dbReference type="GO" id="GO:0006004">
    <property type="term" value="P:fucose metabolic process"/>
    <property type="evidence" value="ECO:0007669"/>
    <property type="project" value="InterPro"/>
</dbReference>
<dbReference type="InterPro" id="IPR013780">
    <property type="entry name" value="Glyco_hydro_b"/>
</dbReference>
<comment type="function">
    <text evidence="1">Alpha-L-fucosidase is responsible for hydrolyzing the alpha-1,6-linked fucose joined to the reducing-end N-acetylglucosamine of the carbohydrate moieties of glycoproteins.</text>
</comment>
<dbReference type="AlphaFoldDB" id="A0A6C2UDD3"/>
<dbReference type="PANTHER" id="PTHR10030:SF37">
    <property type="entry name" value="ALPHA-L-FUCOSIDASE-RELATED"/>
    <property type="match status" value="1"/>
</dbReference>
<dbReference type="SUPFAM" id="SSF51445">
    <property type="entry name" value="(Trans)glycosidases"/>
    <property type="match status" value="1"/>
</dbReference>
<reference evidence="9 10" key="1">
    <citation type="submission" date="2019-04" db="EMBL/GenBank/DDBJ databases">
        <authorList>
            <person name="Van Vliet M D."/>
        </authorList>
    </citation>
    <scope>NUCLEOTIDE SEQUENCE [LARGE SCALE GENOMIC DNA]</scope>
    <source>
        <strain evidence="9 10">F21</strain>
    </source>
</reference>
<keyword evidence="6" id="KW-0326">Glycosidase</keyword>
<evidence type="ECO:0000259" key="7">
    <source>
        <dbReference type="Pfam" id="PF01120"/>
    </source>
</evidence>
<dbReference type="PANTHER" id="PTHR10030">
    <property type="entry name" value="ALPHA-L-FUCOSIDASE"/>
    <property type="match status" value="1"/>
</dbReference>
<feature type="domain" description="Glycoside hydrolase family 29 N-terminal" evidence="7">
    <location>
        <begin position="60"/>
        <end position="416"/>
    </location>
</feature>
<keyword evidence="5" id="KW-0378">Hydrolase</keyword>
<keyword evidence="10" id="KW-1185">Reference proteome</keyword>
<feature type="domain" description="Alpha-L-fucosidase C-terminal" evidence="8">
    <location>
        <begin position="448"/>
        <end position="523"/>
    </location>
</feature>
<sequence length="525" mass="60326">MGEVEENEKSTHGCCANSYDGDAFGMRKKRDEHCMKKSMLIFSVSLFCVGVAVSQERPFDRYNESFATLWFHQVPEWFQDAKFGIYTHWTPTTIGCEKTGAGWYPFEMYQHDGVYGGKLRKKSDQPHDAYLYHTKAYGNPKDFGWKDMIPLFKPTKFDAKEWVDLFEQAGAKFAGPVAIHHDGYAMWDSDVTRWNAKALAGFDPSAELVKEIRKRGMKYIASFHHSHTWRYFIPSYGFDGSDPDYVDLYFEPHAYGAPLSPLFKKWWRSLLDEYLEKYDPDMVWFDMGTRDIPTELMYPFLARYYNHAEDANKEVAVTFKDYAPKLPGGIVDYEKGRVQNKQKGAWLTDDTINPSWFNFPQSVDKDANDVVDMLIDIVSKNGCLLLNIAPDSEGRISGYEKEVLLEIGAWLKTNGEAIYNTRTWRVAEEGPTKLKGDGSFLKQKTVYTNKDIRFTQSKDGKIVYVIVLDRPGSEVLIRSITEAPKDIRLLGFEGKISWEMSNNGCRIMFPEPAMTACAYAFKLAY</sequence>
<dbReference type="Gene3D" id="3.20.20.80">
    <property type="entry name" value="Glycosidases"/>
    <property type="match status" value="1"/>
</dbReference>
<protein>
    <recommendedName>
        <fullName evidence="3">alpha-L-fucosidase</fullName>
        <ecNumber evidence="3">3.2.1.51</ecNumber>
    </recommendedName>
</protein>
<evidence type="ECO:0000256" key="4">
    <source>
        <dbReference type="ARBA" id="ARBA00022729"/>
    </source>
</evidence>
<dbReference type="InterPro" id="IPR016286">
    <property type="entry name" value="FUC_metazoa-typ"/>
</dbReference>
<dbReference type="EMBL" id="CAAHFH010000001">
    <property type="protein sequence ID" value="VGO18160.1"/>
    <property type="molecule type" value="Genomic_DNA"/>
</dbReference>
<dbReference type="InterPro" id="IPR031919">
    <property type="entry name" value="Fucosidase_C"/>
</dbReference>
<name>A0A6C2UDD3_9BACT</name>
<evidence type="ECO:0000313" key="10">
    <source>
        <dbReference type="Proteomes" id="UP000346198"/>
    </source>
</evidence>
<evidence type="ECO:0000256" key="6">
    <source>
        <dbReference type="ARBA" id="ARBA00023295"/>
    </source>
</evidence>
<evidence type="ECO:0000256" key="5">
    <source>
        <dbReference type="ARBA" id="ARBA00022801"/>
    </source>
</evidence>
<evidence type="ECO:0000313" key="9">
    <source>
        <dbReference type="EMBL" id="VGO18160.1"/>
    </source>
</evidence>
<evidence type="ECO:0000256" key="2">
    <source>
        <dbReference type="ARBA" id="ARBA00007951"/>
    </source>
</evidence>
<dbReference type="RefSeq" id="WP_222846122.1">
    <property type="nucleotide sequence ID" value="NZ_CAAHFH010000001.1"/>
</dbReference>
<evidence type="ECO:0000259" key="8">
    <source>
        <dbReference type="Pfam" id="PF16757"/>
    </source>
</evidence>
<dbReference type="InterPro" id="IPR057739">
    <property type="entry name" value="Glyco_hydro_29_N"/>
</dbReference>
<gene>
    <name evidence="9" type="ORF">SCARR_00211</name>
</gene>
<dbReference type="GO" id="GO:0004560">
    <property type="term" value="F:alpha-L-fucosidase activity"/>
    <property type="evidence" value="ECO:0007669"/>
    <property type="project" value="InterPro"/>
</dbReference>
<dbReference type="GO" id="GO:0005764">
    <property type="term" value="C:lysosome"/>
    <property type="evidence" value="ECO:0007669"/>
    <property type="project" value="TreeGrafter"/>
</dbReference>